<gene>
    <name evidence="1" type="ORF">HYG85_04680</name>
</gene>
<dbReference type="KEGG" id="vgu:HYG85_04680"/>
<keyword evidence="2" id="KW-1185">Reference proteome</keyword>
<accession>A0A8J8M8I2</accession>
<dbReference type="AlphaFoldDB" id="A0A8J8M8I2"/>
<name>A0A8J8M8I2_9FIRM</name>
<proteinExistence type="predicted"/>
<evidence type="ECO:0000313" key="2">
    <source>
        <dbReference type="Proteomes" id="UP000677305"/>
    </source>
</evidence>
<reference evidence="1 2" key="1">
    <citation type="submission" date="2020-07" db="EMBL/GenBank/DDBJ databases">
        <title>Vallitalea guaymasensis genome.</title>
        <authorList>
            <person name="Postec A."/>
        </authorList>
    </citation>
    <scope>NUCLEOTIDE SEQUENCE [LARGE SCALE GENOMIC DNA]</scope>
    <source>
        <strain evidence="1 2">Ra1766G1</strain>
    </source>
</reference>
<dbReference type="Proteomes" id="UP000677305">
    <property type="component" value="Chromosome"/>
</dbReference>
<organism evidence="1 2">
    <name type="scientific">Vallitalea guaymasensis</name>
    <dbReference type="NCBI Taxonomy" id="1185412"/>
    <lineage>
        <taxon>Bacteria</taxon>
        <taxon>Bacillati</taxon>
        <taxon>Bacillota</taxon>
        <taxon>Clostridia</taxon>
        <taxon>Lachnospirales</taxon>
        <taxon>Vallitaleaceae</taxon>
        <taxon>Vallitalea</taxon>
    </lineage>
</organism>
<dbReference type="EMBL" id="CP058561">
    <property type="protein sequence ID" value="QUH28248.1"/>
    <property type="molecule type" value="Genomic_DNA"/>
</dbReference>
<evidence type="ECO:0000313" key="1">
    <source>
        <dbReference type="EMBL" id="QUH28248.1"/>
    </source>
</evidence>
<protein>
    <submittedName>
        <fullName evidence="1">Replication terminator protein</fullName>
    </submittedName>
</protein>
<dbReference type="RefSeq" id="WP_212692502.1">
    <property type="nucleotide sequence ID" value="NZ_CP058561.1"/>
</dbReference>
<sequence length="125" mass="13957">MDNIDYFNISKMAHGALIEQFDAEFEKVLENISDPNTSDKAARTIQITFKIKPNKKRNSASIDFQTKSKLAPADPLTTEIFIGKDSNGRLVAEEYTGGIPGQMSIEDIETETDNDKVTMLNKNVK</sequence>